<feature type="region of interest" description="Disordered" evidence="4">
    <location>
        <begin position="1"/>
        <end position="43"/>
    </location>
</feature>
<organism evidence="6 7">
    <name type="scientific">Nocardioides caricicola</name>
    <dbReference type="NCBI Taxonomy" id="634770"/>
    <lineage>
        <taxon>Bacteria</taxon>
        <taxon>Bacillati</taxon>
        <taxon>Actinomycetota</taxon>
        <taxon>Actinomycetes</taxon>
        <taxon>Propionibacteriales</taxon>
        <taxon>Nocardioidaceae</taxon>
        <taxon>Nocardioides</taxon>
    </lineage>
</organism>
<feature type="region of interest" description="Disordered" evidence="4">
    <location>
        <begin position="286"/>
        <end position="310"/>
    </location>
</feature>
<dbReference type="InterPro" id="IPR053876">
    <property type="entry name" value="Phage_int_M"/>
</dbReference>
<dbReference type="InterPro" id="IPR013762">
    <property type="entry name" value="Integrase-like_cat_sf"/>
</dbReference>
<dbReference type="PROSITE" id="PS51898">
    <property type="entry name" value="TYR_RECOMBINASE"/>
    <property type="match status" value="1"/>
</dbReference>
<dbReference type="InterPro" id="IPR002104">
    <property type="entry name" value="Integrase_catalytic"/>
</dbReference>
<evidence type="ECO:0000313" key="6">
    <source>
        <dbReference type="EMBL" id="MFC5494588.1"/>
    </source>
</evidence>
<comment type="caution">
    <text evidence="6">The sequence shown here is derived from an EMBL/GenBank/DDBJ whole genome shotgun (WGS) entry which is preliminary data.</text>
</comment>
<dbReference type="RefSeq" id="WP_345170566.1">
    <property type="nucleotide sequence ID" value="NZ_BAABFQ010000001.1"/>
</dbReference>
<evidence type="ECO:0000256" key="1">
    <source>
        <dbReference type="ARBA" id="ARBA00008857"/>
    </source>
</evidence>
<protein>
    <submittedName>
        <fullName evidence="6">Tyrosine-type recombinase/integrase</fullName>
    </submittedName>
</protein>
<dbReference type="InterPro" id="IPR050090">
    <property type="entry name" value="Tyrosine_recombinase_XerCD"/>
</dbReference>
<gene>
    <name evidence="6" type="ORF">ACFPKY_15840</name>
</gene>
<dbReference type="Pfam" id="PF22022">
    <property type="entry name" value="Phage_int_M"/>
    <property type="match status" value="1"/>
</dbReference>
<evidence type="ECO:0000256" key="4">
    <source>
        <dbReference type="SAM" id="MobiDB-lite"/>
    </source>
</evidence>
<keyword evidence="2" id="KW-0238">DNA-binding</keyword>
<dbReference type="EMBL" id="JBHSMD010000005">
    <property type="protein sequence ID" value="MFC5494588.1"/>
    <property type="molecule type" value="Genomic_DNA"/>
</dbReference>
<evidence type="ECO:0000256" key="2">
    <source>
        <dbReference type="ARBA" id="ARBA00023125"/>
    </source>
</evidence>
<comment type="similarity">
    <text evidence="1">Belongs to the 'phage' integrase family.</text>
</comment>
<dbReference type="PANTHER" id="PTHR30349:SF41">
    <property type="entry name" value="INTEGRASE_RECOMBINASE PROTEIN MJ0367-RELATED"/>
    <property type="match status" value="1"/>
</dbReference>
<feature type="domain" description="Tyr recombinase" evidence="5">
    <location>
        <begin position="206"/>
        <end position="423"/>
    </location>
</feature>
<reference evidence="7" key="1">
    <citation type="journal article" date="2019" name="Int. J. Syst. Evol. Microbiol.">
        <title>The Global Catalogue of Microorganisms (GCM) 10K type strain sequencing project: providing services to taxonomists for standard genome sequencing and annotation.</title>
        <authorList>
            <consortium name="The Broad Institute Genomics Platform"/>
            <consortium name="The Broad Institute Genome Sequencing Center for Infectious Disease"/>
            <person name="Wu L."/>
            <person name="Ma J."/>
        </authorList>
    </citation>
    <scope>NUCLEOTIDE SEQUENCE [LARGE SCALE GENOMIC DNA]</scope>
    <source>
        <strain evidence="7">KACC 13778</strain>
    </source>
</reference>
<feature type="region of interest" description="Disordered" evidence="4">
    <location>
        <begin position="189"/>
        <end position="215"/>
    </location>
</feature>
<dbReference type="Gene3D" id="1.10.443.10">
    <property type="entry name" value="Intergrase catalytic core"/>
    <property type="match status" value="1"/>
</dbReference>
<sequence length="432" mass="48138">MGAERLQPGEFGDPWFNDRHSEVTSKGRPRANPMTSEQIKNDPKARWEAYVRYRDHSGRYRELFGSGPTKGAARRSLERKVETTRHSMGATGDLDARTSVETLARSWLAERREKGQGRHQTLVKYEQEVDKAIVQKWGGLAIGTVTTERLHRGLGEIEKTRSTRQTRTVLSQVFGYAVALGALKANPMQGLPSEITPRGRRKKRKATPRSLTPEETSAVLAAVAEWEKPNPGGGPRPSGVLSLAVEVMLATGCRIGECLAIEWRDVHLDDEMPWVRIAATLVEPSRKGDPTLHRQAFTKGDQEEDDEPGRDVALSPQAAAALHAHRKRTPYRRQVDPVFANRTGGWLWPGNVRRMLRTAAERHAPEVTDLHPHLFRSTVATVVSETYGVEVAQEMLGHTNGATTQRYYVAKKRRVVHGQDAVVAWRAGASPN</sequence>
<keyword evidence="3" id="KW-0233">DNA recombination</keyword>
<proteinExistence type="inferred from homology"/>
<dbReference type="Proteomes" id="UP001595956">
    <property type="component" value="Unassembled WGS sequence"/>
</dbReference>
<feature type="compositionally biased region" description="Basic residues" evidence="4">
    <location>
        <begin position="198"/>
        <end position="207"/>
    </location>
</feature>
<name>A0ABW0N5P7_9ACTN</name>
<evidence type="ECO:0000259" key="5">
    <source>
        <dbReference type="PROSITE" id="PS51898"/>
    </source>
</evidence>
<evidence type="ECO:0000256" key="3">
    <source>
        <dbReference type="ARBA" id="ARBA00023172"/>
    </source>
</evidence>
<feature type="compositionally biased region" description="Basic and acidic residues" evidence="4">
    <location>
        <begin position="16"/>
        <end position="25"/>
    </location>
</feature>
<evidence type="ECO:0000313" key="7">
    <source>
        <dbReference type="Proteomes" id="UP001595956"/>
    </source>
</evidence>
<dbReference type="InterPro" id="IPR010998">
    <property type="entry name" value="Integrase_recombinase_N"/>
</dbReference>
<dbReference type="SUPFAM" id="SSF56349">
    <property type="entry name" value="DNA breaking-rejoining enzymes"/>
    <property type="match status" value="1"/>
</dbReference>
<dbReference type="PANTHER" id="PTHR30349">
    <property type="entry name" value="PHAGE INTEGRASE-RELATED"/>
    <property type="match status" value="1"/>
</dbReference>
<dbReference type="InterPro" id="IPR011010">
    <property type="entry name" value="DNA_brk_join_enz"/>
</dbReference>
<dbReference type="Pfam" id="PF00589">
    <property type="entry name" value="Phage_integrase"/>
    <property type="match status" value="1"/>
</dbReference>
<accession>A0ABW0N5P7</accession>
<keyword evidence="7" id="KW-1185">Reference proteome</keyword>
<dbReference type="Gene3D" id="1.10.150.130">
    <property type="match status" value="1"/>
</dbReference>